<accession>A0A0A9EWR6</accession>
<proteinExistence type="predicted"/>
<organism evidence="1">
    <name type="scientific">Arundo donax</name>
    <name type="common">Giant reed</name>
    <name type="synonym">Donax arundinaceus</name>
    <dbReference type="NCBI Taxonomy" id="35708"/>
    <lineage>
        <taxon>Eukaryota</taxon>
        <taxon>Viridiplantae</taxon>
        <taxon>Streptophyta</taxon>
        <taxon>Embryophyta</taxon>
        <taxon>Tracheophyta</taxon>
        <taxon>Spermatophyta</taxon>
        <taxon>Magnoliopsida</taxon>
        <taxon>Liliopsida</taxon>
        <taxon>Poales</taxon>
        <taxon>Poaceae</taxon>
        <taxon>PACMAD clade</taxon>
        <taxon>Arundinoideae</taxon>
        <taxon>Arundineae</taxon>
        <taxon>Arundo</taxon>
    </lineage>
</organism>
<reference evidence="1" key="1">
    <citation type="submission" date="2014-09" db="EMBL/GenBank/DDBJ databases">
        <authorList>
            <person name="Magalhaes I.L.F."/>
            <person name="Oliveira U."/>
            <person name="Santos F.R."/>
            <person name="Vidigal T.H.D.A."/>
            <person name="Brescovit A.D."/>
            <person name="Santos A.J."/>
        </authorList>
    </citation>
    <scope>NUCLEOTIDE SEQUENCE</scope>
    <source>
        <tissue evidence="1">Shoot tissue taken approximately 20 cm above the soil surface</tissue>
    </source>
</reference>
<evidence type="ECO:0000313" key="1">
    <source>
        <dbReference type="EMBL" id="JAE03419.1"/>
    </source>
</evidence>
<protein>
    <submittedName>
        <fullName evidence="1">Uncharacterized protein</fullName>
    </submittedName>
</protein>
<reference evidence="1" key="2">
    <citation type="journal article" date="2015" name="Data Brief">
        <title>Shoot transcriptome of the giant reed, Arundo donax.</title>
        <authorList>
            <person name="Barrero R.A."/>
            <person name="Guerrero F.D."/>
            <person name="Moolhuijzen P."/>
            <person name="Goolsby J.A."/>
            <person name="Tidwell J."/>
            <person name="Bellgard S.E."/>
            <person name="Bellgard M.I."/>
        </authorList>
    </citation>
    <scope>NUCLEOTIDE SEQUENCE</scope>
    <source>
        <tissue evidence="1">Shoot tissue taken approximately 20 cm above the soil surface</tissue>
    </source>
</reference>
<dbReference type="AlphaFoldDB" id="A0A0A9EWR6"/>
<sequence>MGLIIQFYRQRYLKQDAACECHLQIWHCQVCEKQNELVKQVSFQLTRHFDACSNQEQN</sequence>
<dbReference type="EMBL" id="GBRH01194477">
    <property type="protein sequence ID" value="JAE03419.1"/>
    <property type="molecule type" value="Transcribed_RNA"/>
</dbReference>
<name>A0A0A9EWR6_ARUDO</name>